<gene>
    <name evidence="10" type="ORF">KC660_03360</name>
</gene>
<dbReference type="InterPro" id="IPR005467">
    <property type="entry name" value="His_kinase_dom"/>
</dbReference>
<evidence type="ECO:0000313" key="11">
    <source>
        <dbReference type="Proteomes" id="UP000782843"/>
    </source>
</evidence>
<dbReference type="FunFam" id="3.30.565.10:FF:000006">
    <property type="entry name" value="Sensor histidine kinase WalK"/>
    <property type="match status" value="1"/>
</dbReference>
<dbReference type="Pfam" id="PF02518">
    <property type="entry name" value="HATPase_c"/>
    <property type="match status" value="1"/>
</dbReference>
<dbReference type="EC" id="2.7.13.3" evidence="2"/>
<dbReference type="InterPro" id="IPR036890">
    <property type="entry name" value="HATPase_C_sf"/>
</dbReference>
<keyword evidence="8" id="KW-0472">Membrane</keyword>
<feature type="transmembrane region" description="Helical" evidence="8">
    <location>
        <begin position="238"/>
        <end position="260"/>
    </location>
</feature>
<sequence>MADLSTIQIIQLIGYISSLILSGILVILLLYKHPKIQAKIFSLIIVCISIWIFFNLLADYSISSINALLWTKLAIVSPLFLGPLLLEFSELFPNKDQAFDLRKFVKKFIPSFMLLIFVPTQLNIVSIELTDSGIDYQPGILYVFFGIVFGIQMILVIRNFILSYKYSNGIPKYQIKFLGIGIVMTMLISITTSLILPLLQVYQLAFLGPVSTIVFFSFTTYSIKKYRLLDIQYLLNRVIYMLLSAILVFSIFYIVSYLYIKLFGGIFNVGSYILGAFISIAFVVYYPKLRNTLQFVIDEELFKAEYDREQISASLLKRIGEELDISVIQQLVLETITQSGITKGGFIRIYRDAKDSQNAITKEYEYTGVSKIEKIEHILLSYFAKRNDVLVKEELETMLDEDQSRLDSNKLKVEILKYMQKAGISILIPLKSKDSVVGILALREKYSESPFTVQDIDFFEQISIQISVAVQRALLYKESQDFAMTLQHKVDEATAELKNAYEELKKVDAEKDDFISIAGHELRTPAAIIKMSLWLVKSYKEIKTTKGMKKIDDALDANERLIKLIDDLLTTSRIDRSKFKIEPVKFDLIELISKSVEENVHVLGKKKLSVGMTKETQKMKLEIEADRDKVIEVVTNLISNAIKYTEKGSIMIRVQDLGKDAEISVKDTGVGISPEQMDKLFKKFSRLDHSFKQTAKIRGTGLGLYITKKILDQHHGTIHAESDGIGKGSTFIVTIPKVFEGELEMKPDEDRFGSESLEDLPGKA</sequence>
<feature type="transmembrane region" description="Helical" evidence="8">
    <location>
        <begin position="12"/>
        <end position="31"/>
    </location>
</feature>
<evidence type="ECO:0000256" key="2">
    <source>
        <dbReference type="ARBA" id="ARBA00012438"/>
    </source>
</evidence>
<dbReference type="InterPro" id="IPR003661">
    <property type="entry name" value="HisK_dim/P_dom"/>
</dbReference>
<dbReference type="InterPro" id="IPR036097">
    <property type="entry name" value="HisK_dim/P_sf"/>
</dbReference>
<dbReference type="Pfam" id="PF16927">
    <property type="entry name" value="HisKA_7TM"/>
    <property type="match status" value="1"/>
</dbReference>
<feature type="transmembrane region" description="Helical" evidence="8">
    <location>
        <begin position="108"/>
        <end position="127"/>
    </location>
</feature>
<comment type="catalytic activity">
    <reaction evidence="1">
        <text>ATP + protein L-histidine = ADP + protein N-phospho-L-histidine.</text>
        <dbReference type="EC" id="2.7.13.3"/>
    </reaction>
</comment>
<dbReference type="GO" id="GO:0000155">
    <property type="term" value="F:phosphorelay sensor kinase activity"/>
    <property type="evidence" value="ECO:0007669"/>
    <property type="project" value="InterPro"/>
</dbReference>
<keyword evidence="5" id="KW-0418">Kinase</keyword>
<evidence type="ECO:0000256" key="6">
    <source>
        <dbReference type="ARBA" id="ARBA00023012"/>
    </source>
</evidence>
<feature type="coiled-coil region" evidence="7">
    <location>
        <begin position="483"/>
        <end position="510"/>
    </location>
</feature>
<dbReference type="InterPro" id="IPR003594">
    <property type="entry name" value="HATPase_dom"/>
</dbReference>
<dbReference type="PROSITE" id="PS50109">
    <property type="entry name" value="HIS_KIN"/>
    <property type="match status" value="1"/>
</dbReference>
<reference evidence="10" key="2">
    <citation type="journal article" date="2021" name="Microbiome">
        <title>Successional dynamics and alternative stable states in a saline activated sludge microbial community over 9 years.</title>
        <authorList>
            <person name="Wang Y."/>
            <person name="Ye J."/>
            <person name="Ju F."/>
            <person name="Liu L."/>
            <person name="Boyd J.A."/>
            <person name="Deng Y."/>
            <person name="Parks D.H."/>
            <person name="Jiang X."/>
            <person name="Yin X."/>
            <person name="Woodcroft B.J."/>
            <person name="Tyson G.W."/>
            <person name="Hugenholtz P."/>
            <person name="Polz M.F."/>
            <person name="Zhang T."/>
        </authorList>
    </citation>
    <scope>NUCLEOTIDE SEQUENCE</scope>
    <source>
        <strain evidence="10">HKST-UBA10</strain>
    </source>
</reference>
<dbReference type="EMBL" id="JAGQLG010000128">
    <property type="protein sequence ID" value="MCA9382417.1"/>
    <property type="molecule type" value="Genomic_DNA"/>
</dbReference>
<reference evidence="10" key="1">
    <citation type="submission" date="2020-04" db="EMBL/GenBank/DDBJ databases">
        <authorList>
            <person name="Zhang T."/>
        </authorList>
    </citation>
    <scope>NUCLEOTIDE SEQUENCE</scope>
    <source>
        <strain evidence="10">HKST-UBA10</strain>
    </source>
</reference>
<dbReference type="PANTHER" id="PTHR43711:SF26">
    <property type="entry name" value="SENSOR HISTIDINE KINASE RCSC"/>
    <property type="match status" value="1"/>
</dbReference>
<evidence type="ECO:0000256" key="8">
    <source>
        <dbReference type="SAM" id="Phobius"/>
    </source>
</evidence>
<feature type="transmembrane region" description="Helical" evidence="8">
    <location>
        <begin position="38"/>
        <end position="57"/>
    </location>
</feature>
<keyword evidence="7" id="KW-0175">Coiled coil</keyword>
<feature type="domain" description="Histidine kinase" evidence="9">
    <location>
        <begin position="517"/>
        <end position="739"/>
    </location>
</feature>
<evidence type="ECO:0000256" key="1">
    <source>
        <dbReference type="ARBA" id="ARBA00000085"/>
    </source>
</evidence>
<protein>
    <recommendedName>
        <fullName evidence="2">histidine kinase</fullName>
        <ecNumber evidence="2">2.7.13.3</ecNumber>
    </recommendedName>
</protein>
<dbReference type="AlphaFoldDB" id="A0A955L3S3"/>
<feature type="transmembrane region" description="Helical" evidence="8">
    <location>
        <begin position="69"/>
        <end position="88"/>
    </location>
</feature>
<dbReference type="Proteomes" id="UP000782843">
    <property type="component" value="Unassembled WGS sequence"/>
</dbReference>
<evidence type="ECO:0000256" key="4">
    <source>
        <dbReference type="ARBA" id="ARBA00022679"/>
    </source>
</evidence>
<dbReference type="InterPro" id="IPR004358">
    <property type="entry name" value="Sig_transdc_His_kin-like_C"/>
</dbReference>
<dbReference type="Pfam" id="PF00512">
    <property type="entry name" value="HisKA"/>
    <property type="match status" value="1"/>
</dbReference>
<comment type="caution">
    <text evidence="10">The sequence shown here is derived from an EMBL/GenBank/DDBJ whole genome shotgun (WGS) entry which is preliminary data.</text>
</comment>
<dbReference type="SMART" id="SM00065">
    <property type="entry name" value="GAF"/>
    <property type="match status" value="1"/>
</dbReference>
<proteinExistence type="predicted"/>
<feature type="transmembrane region" description="Helical" evidence="8">
    <location>
        <begin position="139"/>
        <end position="161"/>
    </location>
</feature>
<dbReference type="SUPFAM" id="SSF55874">
    <property type="entry name" value="ATPase domain of HSP90 chaperone/DNA topoisomerase II/histidine kinase"/>
    <property type="match status" value="1"/>
</dbReference>
<feature type="transmembrane region" description="Helical" evidence="8">
    <location>
        <begin position="201"/>
        <end position="218"/>
    </location>
</feature>
<dbReference type="InterPro" id="IPR003018">
    <property type="entry name" value="GAF"/>
</dbReference>
<keyword evidence="3" id="KW-0597">Phosphoprotein</keyword>
<accession>A0A955L3S3</accession>
<feature type="transmembrane region" description="Helical" evidence="8">
    <location>
        <begin position="173"/>
        <end position="195"/>
    </location>
</feature>
<dbReference type="Gene3D" id="3.30.450.40">
    <property type="match status" value="1"/>
</dbReference>
<dbReference type="SUPFAM" id="SSF47384">
    <property type="entry name" value="Homodimeric domain of signal transducing histidine kinase"/>
    <property type="match status" value="1"/>
</dbReference>
<keyword evidence="8" id="KW-1133">Transmembrane helix</keyword>
<keyword evidence="4" id="KW-0808">Transferase</keyword>
<evidence type="ECO:0000256" key="3">
    <source>
        <dbReference type="ARBA" id="ARBA00022553"/>
    </source>
</evidence>
<dbReference type="SMART" id="SM00388">
    <property type="entry name" value="HisKA"/>
    <property type="match status" value="1"/>
</dbReference>
<dbReference type="CDD" id="cd00082">
    <property type="entry name" value="HisKA"/>
    <property type="match status" value="1"/>
</dbReference>
<evidence type="ECO:0000256" key="5">
    <source>
        <dbReference type="ARBA" id="ARBA00022777"/>
    </source>
</evidence>
<dbReference type="SMART" id="SM00387">
    <property type="entry name" value="HATPase_c"/>
    <property type="match status" value="1"/>
</dbReference>
<dbReference type="Gene3D" id="3.30.565.10">
    <property type="entry name" value="Histidine kinase-like ATPase, C-terminal domain"/>
    <property type="match status" value="1"/>
</dbReference>
<dbReference type="InterPro" id="IPR029016">
    <property type="entry name" value="GAF-like_dom_sf"/>
</dbReference>
<dbReference type="Gene3D" id="1.10.287.130">
    <property type="match status" value="1"/>
</dbReference>
<feature type="transmembrane region" description="Helical" evidence="8">
    <location>
        <begin position="266"/>
        <end position="286"/>
    </location>
</feature>
<keyword evidence="8" id="KW-0812">Transmembrane</keyword>
<evidence type="ECO:0000313" key="10">
    <source>
        <dbReference type="EMBL" id="MCA9382417.1"/>
    </source>
</evidence>
<keyword evidence="6" id="KW-0902">Two-component regulatory system</keyword>
<organism evidence="10 11">
    <name type="scientific">Candidatus Dojkabacteria bacterium</name>
    <dbReference type="NCBI Taxonomy" id="2099670"/>
    <lineage>
        <taxon>Bacteria</taxon>
        <taxon>Candidatus Dojkabacteria</taxon>
    </lineage>
</organism>
<dbReference type="SUPFAM" id="SSF55781">
    <property type="entry name" value="GAF domain-like"/>
    <property type="match status" value="2"/>
</dbReference>
<dbReference type="PRINTS" id="PR00344">
    <property type="entry name" value="BCTRLSENSOR"/>
</dbReference>
<dbReference type="InterPro" id="IPR031621">
    <property type="entry name" value="HisKA_7TM"/>
</dbReference>
<name>A0A955L3S3_9BACT</name>
<dbReference type="PANTHER" id="PTHR43711">
    <property type="entry name" value="TWO-COMPONENT HISTIDINE KINASE"/>
    <property type="match status" value="1"/>
</dbReference>
<evidence type="ECO:0000259" key="9">
    <source>
        <dbReference type="PROSITE" id="PS50109"/>
    </source>
</evidence>
<dbReference type="InterPro" id="IPR050736">
    <property type="entry name" value="Sensor_HK_Regulatory"/>
</dbReference>
<evidence type="ECO:0000256" key="7">
    <source>
        <dbReference type="SAM" id="Coils"/>
    </source>
</evidence>